<proteinExistence type="predicted"/>
<dbReference type="EMBL" id="JANPWB010000005">
    <property type="protein sequence ID" value="KAJ1186137.1"/>
    <property type="molecule type" value="Genomic_DNA"/>
</dbReference>
<accession>A0AAV7UEN1</accession>
<evidence type="ECO:0000256" key="1">
    <source>
        <dbReference type="SAM" id="MobiDB-lite"/>
    </source>
</evidence>
<keyword evidence="3" id="KW-1185">Reference proteome</keyword>
<reference evidence="2" key="1">
    <citation type="journal article" date="2022" name="bioRxiv">
        <title>Sequencing and chromosome-scale assembly of the giantPleurodeles waltlgenome.</title>
        <authorList>
            <person name="Brown T."/>
            <person name="Elewa A."/>
            <person name="Iarovenko S."/>
            <person name="Subramanian E."/>
            <person name="Araus A.J."/>
            <person name="Petzold A."/>
            <person name="Susuki M."/>
            <person name="Suzuki K.-i.T."/>
            <person name="Hayashi T."/>
            <person name="Toyoda A."/>
            <person name="Oliveira C."/>
            <person name="Osipova E."/>
            <person name="Leigh N.D."/>
            <person name="Simon A."/>
            <person name="Yun M.H."/>
        </authorList>
    </citation>
    <scope>NUCLEOTIDE SEQUENCE</scope>
    <source>
        <strain evidence="2">20211129_DDA</strain>
        <tissue evidence="2">Liver</tissue>
    </source>
</reference>
<sequence length="221" mass="23907">MPEIRWGQPRPSVSRPRLTREALNWGEWGSETVEWALPRGLLPLPLSGPRQSWRPRENRARGALRRLTQSGAILALAGPGLERGAPEKGATPRGAESPVGRLEPWAPVEELETGAPGPCRSRPAPGAPGGSEKRLPGPGATPGPPGECERPSGPQGSRLGAHPWDPLPREGASLRGPLRYCRDLSEEARHAPPCLLPGDPFWTLTPEDNKLSRRGACHWSY</sequence>
<gene>
    <name evidence="2" type="ORF">NDU88_002920</name>
</gene>
<organism evidence="2 3">
    <name type="scientific">Pleurodeles waltl</name>
    <name type="common">Iberian ribbed newt</name>
    <dbReference type="NCBI Taxonomy" id="8319"/>
    <lineage>
        <taxon>Eukaryota</taxon>
        <taxon>Metazoa</taxon>
        <taxon>Chordata</taxon>
        <taxon>Craniata</taxon>
        <taxon>Vertebrata</taxon>
        <taxon>Euteleostomi</taxon>
        <taxon>Amphibia</taxon>
        <taxon>Batrachia</taxon>
        <taxon>Caudata</taxon>
        <taxon>Salamandroidea</taxon>
        <taxon>Salamandridae</taxon>
        <taxon>Pleurodelinae</taxon>
        <taxon>Pleurodeles</taxon>
    </lineage>
</organism>
<name>A0AAV7UEN1_PLEWA</name>
<feature type="region of interest" description="Disordered" evidence="1">
    <location>
        <begin position="75"/>
        <end position="173"/>
    </location>
</feature>
<dbReference type="AlphaFoldDB" id="A0AAV7UEN1"/>
<comment type="caution">
    <text evidence="2">The sequence shown here is derived from an EMBL/GenBank/DDBJ whole genome shotgun (WGS) entry which is preliminary data.</text>
</comment>
<evidence type="ECO:0000313" key="2">
    <source>
        <dbReference type="EMBL" id="KAJ1186137.1"/>
    </source>
</evidence>
<dbReference type="Proteomes" id="UP001066276">
    <property type="component" value="Chromosome 3_1"/>
</dbReference>
<evidence type="ECO:0000313" key="3">
    <source>
        <dbReference type="Proteomes" id="UP001066276"/>
    </source>
</evidence>
<feature type="region of interest" description="Disordered" evidence="1">
    <location>
        <begin position="44"/>
        <end position="63"/>
    </location>
</feature>
<protein>
    <submittedName>
        <fullName evidence="2">Uncharacterized protein</fullName>
    </submittedName>
</protein>